<dbReference type="GO" id="GO:0016887">
    <property type="term" value="F:ATP hydrolysis activity"/>
    <property type="evidence" value="ECO:0007669"/>
    <property type="project" value="InterPro"/>
</dbReference>
<evidence type="ECO:0000259" key="1">
    <source>
        <dbReference type="Pfam" id="PF13304"/>
    </source>
</evidence>
<proteinExistence type="predicted"/>
<accession>A0AAE6R8X4</accession>
<evidence type="ECO:0000313" key="3">
    <source>
        <dbReference type="Proteomes" id="UP000464593"/>
    </source>
</evidence>
<name>A0AAE6R8X4_9PSED</name>
<dbReference type="Proteomes" id="UP000464593">
    <property type="component" value="Chromosome"/>
</dbReference>
<dbReference type="EMBL" id="CP040324">
    <property type="protein sequence ID" value="QHB26439.1"/>
    <property type="molecule type" value="Genomic_DNA"/>
</dbReference>
<organism evidence="2 3">
    <name type="scientific">Pseudomonas monteilii</name>
    <dbReference type="NCBI Taxonomy" id="76759"/>
    <lineage>
        <taxon>Bacteria</taxon>
        <taxon>Pseudomonadati</taxon>
        <taxon>Pseudomonadota</taxon>
        <taxon>Gammaproteobacteria</taxon>
        <taxon>Pseudomonadales</taxon>
        <taxon>Pseudomonadaceae</taxon>
        <taxon>Pseudomonas</taxon>
    </lineage>
</organism>
<feature type="domain" description="ATPase AAA-type core" evidence="1">
    <location>
        <begin position="273"/>
        <end position="377"/>
    </location>
</feature>
<sequence>MEVSVKHFGTIRHADVKIGGLTVITGENDTGKSTIGKILFSLVKAVSRYQEDLEEVKEVRVTNEAQQLFYTLRRAVNIADHEMIRELFHPRKLYGFFKLDKVKAYEERKGFIVSLRLNSLLPENFATSITDSLNKIMAIMSEPDDTVYVMSRAVRKSFFSEFKDEIIQRGVESRCPATISITDGASKLLDITWEKEGEHRFAFVDSLGYDDATYVDSPAIIQFHQIVRMMRTQLDNDAAKLGVPLHVKDLANKLTDSKYAVAGLESLIPDDTPNIKSAVSSLLGGMISYDDDTADFVLDRNGYKISSSNIASGIKAIGILDMLVTGGNVRRNSLLVLDEPEVNLHPKWQVAYCEIVCGLVSAGVDIIVTTHSPYIVEALRHHADKAGIPSTFYLAQKVSRCESVFRDISPDISIAIDALAAPLIKLNEDSVEDFLS</sequence>
<dbReference type="SUPFAM" id="SSF52540">
    <property type="entry name" value="P-loop containing nucleoside triphosphate hydrolases"/>
    <property type="match status" value="1"/>
</dbReference>
<evidence type="ECO:0000313" key="2">
    <source>
        <dbReference type="EMBL" id="QHB26439.1"/>
    </source>
</evidence>
<dbReference type="PANTHER" id="PTHR43581">
    <property type="entry name" value="ATP/GTP PHOSPHATASE"/>
    <property type="match status" value="1"/>
</dbReference>
<gene>
    <name evidence="2" type="ORF">TCK1_1093</name>
</gene>
<dbReference type="InterPro" id="IPR027417">
    <property type="entry name" value="P-loop_NTPase"/>
</dbReference>
<dbReference type="InterPro" id="IPR051396">
    <property type="entry name" value="Bact_Antivir_Def_Nuclease"/>
</dbReference>
<dbReference type="Gene3D" id="3.40.50.300">
    <property type="entry name" value="P-loop containing nucleotide triphosphate hydrolases"/>
    <property type="match status" value="1"/>
</dbReference>
<dbReference type="Pfam" id="PF13304">
    <property type="entry name" value="AAA_21"/>
    <property type="match status" value="1"/>
</dbReference>
<dbReference type="InterPro" id="IPR003959">
    <property type="entry name" value="ATPase_AAA_core"/>
</dbReference>
<dbReference type="PANTHER" id="PTHR43581:SF2">
    <property type="entry name" value="EXCINUCLEASE ATPASE SUBUNIT"/>
    <property type="match status" value="1"/>
</dbReference>
<reference evidence="2 3" key="1">
    <citation type="submission" date="2019-05" db="EMBL/GenBank/DDBJ databases">
        <title>Complete genome sequence of Pseudomonas Pseudomonas resinovorans.</title>
        <authorList>
            <person name="Chen H.-P."/>
        </authorList>
    </citation>
    <scope>NUCLEOTIDE SEQUENCE [LARGE SCALE GENOMIC DNA]</scope>
    <source>
        <strain evidence="2 3">TCU-CK1</strain>
    </source>
</reference>
<dbReference type="AlphaFoldDB" id="A0AAE6R8X4"/>
<protein>
    <recommendedName>
        <fullName evidence="1">ATPase AAA-type core domain-containing protein</fullName>
    </recommendedName>
</protein>
<dbReference type="RefSeq" id="WP_159265933.1">
    <property type="nucleotide sequence ID" value="NZ_CP040324.1"/>
</dbReference>
<dbReference type="GO" id="GO:0005524">
    <property type="term" value="F:ATP binding"/>
    <property type="evidence" value="ECO:0007669"/>
    <property type="project" value="InterPro"/>
</dbReference>